<evidence type="ECO:0000313" key="4">
    <source>
        <dbReference type="EMBL" id="QHT01242.1"/>
    </source>
</evidence>
<evidence type="ECO:0000256" key="2">
    <source>
        <dbReference type="SAM" id="Phobius"/>
    </source>
</evidence>
<evidence type="ECO:0000259" key="3">
    <source>
        <dbReference type="PROSITE" id="PS51635"/>
    </source>
</evidence>
<keyword evidence="1" id="KW-0443">Lipid metabolism</keyword>
<dbReference type="PROSITE" id="PS51635">
    <property type="entry name" value="PNPLA"/>
    <property type="match status" value="1"/>
</dbReference>
<name>A0A6C0CAW1_9ZZZZ</name>
<dbReference type="InterPro" id="IPR002641">
    <property type="entry name" value="PNPLA_dom"/>
</dbReference>
<dbReference type="SUPFAM" id="SSF52151">
    <property type="entry name" value="FabD/lysophospholipase-like"/>
    <property type="match status" value="1"/>
</dbReference>
<organism evidence="4">
    <name type="scientific">viral metagenome</name>
    <dbReference type="NCBI Taxonomy" id="1070528"/>
    <lineage>
        <taxon>unclassified sequences</taxon>
        <taxon>metagenomes</taxon>
        <taxon>organismal metagenomes</taxon>
    </lineage>
</organism>
<dbReference type="Gene3D" id="3.40.1090.10">
    <property type="entry name" value="Cytosolic phospholipase A2 catalytic domain"/>
    <property type="match status" value="2"/>
</dbReference>
<dbReference type="PANTHER" id="PTHR46394:SF1">
    <property type="entry name" value="PNPLA DOMAIN-CONTAINING PROTEIN"/>
    <property type="match status" value="1"/>
</dbReference>
<dbReference type="InterPro" id="IPR052580">
    <property type="entry name" value="Lipid_Hydrolase"/>
</dbReference>
<reference evidence="4" key="1">
    <citation type="journal article" date="2020" name="Nature">
        <title>Giant virus diversity and host interactions through global metagenomics.</title>
        <authorList>
            <person name="Schulz F."/>
            <person name="Roux S."/>
            <person name="Paez-Espino D."/>
            <person name="Jungbluth S."/>
            <person name="Walsh D.A."/>
            <person name="Denef V.J."/>
            <person name="McMahon K.D."/>
            <person name="Konstantinidis K.T."/>
            <person name="Eloe-Fadrosh E.A."/>
            <person name="Kyrpides N.C."/>
            <person name="Woyke T."/>
        </authorList>
    </citation>
    <scope>NUCLEOTIDE SEQUENCE</scope>
    <source>
        <strain evidence="4">GVMAG-M-3300020192-26</strain>
    </source>
</reference>
<dbReference type="EMBL" id="MN739367">
    <property type="protein sequence ID" value="QHT01242.1"/>
    <property type="molecule type" value="Genomic_DNA"/>
</dbReference>
<protein>
    <recommendedName>
        <fullName evidence="3">PNPLA domain-containing protein</fullName>
    </recommendedName>
</protein>
<dbReference type="PANTHER" id="PTHR46394">
    <property type="entry name" value="ANNEXIN"/>
    <property type="match status" value="1"/>
</dbReference>
<keyword evidence="2" id="KW-0812">Transmembrane</keyword>
<feature type="transmembrane region" description="Helical" evidence="2">
    <location>
        <begin position="134"/>
        <end position="154"/>
    </location>
</feature>
<feature type="transmembrane region" description="Helical" evidence="2">
    <location>
        <begin position="6"/>
        <end position="29"/>
    </location>
</feature>
<keyword evidence="2" id="KW-0472">Membrane</keyword>
<dbReference type="CDD" id="cd07207">
    <property type="entry name" value="Pat_ExoU_VipD_like"/>
    <property type="match status" value="1"/>
</dbReference>
<feature type="transmembrane region" description="Helical" evidence="2">
    <location>
        <begin position="41"/>
        <end position="62"/>
    </location>
</feature>
<accession>A0A6C0CAW1</accession>
<dbReference type="GO" id="GO:0006629">
    <property type="term" value="P:lipid metabolic process"/>
    <property type="evidence" value="ECO:0007669"/>
    <property type="project" value="UniProtKB-KW"/>
</dbReference>
<sequence length="406" mass="46173">MRTFLYQQTYYCCLWVSYYVIDSFFINFFNVSNRNKITGIISMFGNLSYYFCRSYAFMGYYVNKYVTPAFYNNLPEVEQEDSFSKEINAVTVNKTDYHFLVFSGGGIKGISYCGALDVLDSNNILYDEDGNFKIMGFAGTSAGSIIAALLAVDYKPKEIKKIMKKLNMRDLVDDKSGMVRDGLHLIEKYGTAPGNFVLNFLGDLIKAKTGNEDYTIDQLYADKGIKLVIVGTDMNICASQYFYPNDGSNITIRKAIRISMSIPFLFEPVLHNKNYYVDGGVLDNYPLHVFDGEYPGEKTSRCGMCKPNDKVLGLQIITEDSTNDDGTVTREEIGNLLQFSFTFIKTFMLENDRRMLTPTNKKRTIRIVTPNYPATNFAISDDDKKLLMECGRKHTLDFFNATTSEI</sequence>
<dbReference type="AlphaFoldDB" id="A0A6C0CAW1"/>
<evidence type="ECO:0000256" key="1">
    <source>
        <dbReference type="ARBA" id="ARBA00023098"/>
    </source>
</evidence>
<keyword evidence="2" id="KW-1133">Transmembrane helix</keyword>
<dbReference type="InterPro" id="IPR016035">
    <property type="entry name" value="Acyl_Trfase/lysoPLipase"/>
</dbReference>
<proteinExistence type="predicted"/>
<dbReference type="Pfam" id="PF01734">
    <property type="entry name" value="Patatin"/>
    <property type="match status" value="1"/>
</dbReference>
<feature type="domain" description="PNPLA" evidence="3">
    <location>
        <begin position="100"/>
        <end position="291"/>
    </location>
</feature>